<dbReference type="SUPFAM" id="SSF47413">
    <property type="entry name" value="lambda repressor-like DNA-binding domains"/>
    <property type="match status" value="1"/>
</dbReference>
<dbReference type="Proteomes" id="UP000642070">
    <property type="component" value="Unassembled WGS sequence"/>
</dbReference>
<comment type="caution">
    <text evidence="2">The sequence shown here is derived from an EMBL/GenBank/DDBJ whole genome shotgun (WGS) entry which is preliminary data.</text>
</comment>
<evidence type="ECO:0000313" key="3">
    <source>
        <dbReference type="Proteomes" id="UP000642070"/>
    </source>
</evidence>
<dbReference type="RefSeq" id="WP_190253618.1">
    <property type="nucleotide sequence ID" value="NZ_BMPI01000035.1"/>
</dbReference>
<dbReference type="AlphaFoldDB" id="A0A917U258"/>
<feature type="region of interest" description="Disordered" evidence="1">
    <location>
        <begin position="149"/>
        <end position="172"/>
    </location>
</feature>
<dbReference type="GO" id="GO:0003677">
    <property type="term" value="F:DNA binding"/>
    <property type="evidence" value="ECO:0007669"/>
    <property type="project" value="InterPro"/>
</dbReference>
<evidence type="ECO:0000313" key="2">
    <source>
        <dbReference type="EMBL" id="GGM52858.1"/>
    </source>
</evidence>
<evidence type="ECO:0000256" key="1">
    <source>
        <dbReference type="SAM" id="MobiDB-lite"/>
    </source>
</evidence>
<reference evidence="2" key="1">
    <citation type="journal article" date="2014" name="Int. J. Syst. Evol. Microbiol.">
        <title>Complete genome sequence of Corynebacterium casei LMG S-19264T (=DSM 44701T), isolated from a smear-ripened cheese.</title>
        <authorList>
            <consortium name="US DOE Joint Genome Institute (JGI-PGF)"/>
            <person name="Walter F."/>
            <person name="Albersmeier A."/>
            <person name="Kalinowski J."/>
            <person name="Ruckert C."/>
        </authorList>
    </citation>
    <scope>NUCLEOTIDE SEQUENCE</scope>
    <source>
        <strain evidence="2">JCM 19831</strain>
    </source>
</reference>
<feature type="compositionally biased region" description="Basic and acidic residues" evidence="1">
    <location>
        <begin position="151"/>
        <end position="172"/>
    </location>
</feature>
<keyword evidence="3" id="KW-1185">Reference proteome</keyword>
<organism evidence="2 3">
    <name type="scientific">Dactylosporangium sucinum</name>
    <dbReference type="NCBI Taxonomy" id="1424081"/>
    <lineage>
        <taxon>Bacteria</taxon>
        <taxon>Bacillati</taxon>
        <taxon>Actinomycetota</taxon>
        <taxon>Actinomycetes</taxon>
        <taxon>Micromonosporales</taxon>
        <taxon>Micromonosporaceae</taxon>
        <taxon>Dactylosporangium</taxon>
    </lineage>
</organism>
<dbReference type="EMBL" id="BMPI01000035">
    <property type="protein sequence ID" value="GGM52858.1"/>
    <property type="molecule type" value="Genomic_DNA"/>
</dbReference>
<gene>
    <name evidence="2" type="ORF">GCM10007977_063050</name>
</gene>
<sequence length="172" mass="19581">MNNWARLGQAVISRRSHLGYTSRQQFQDDTGFPAKTLSDLEKHRRENFDDSTLGRLERALQWEPGTARAILDEQAVAQPSTELDPSSFLLSRTRERVQRLLDPDGPLDPQTRATVSAAISNILDLVEKPPPAAEELRGDETFEMFQATVAEHNRRQREELGTGERRDETARR</sequence>
<reference evidence="2" key="2">
    <citation type="submission" date="2020-09" db="EMBL/GenBank/DDBJ databases">
        <authorList>
            <person name="Sun Q."/>
            <person name="Ohkuma M."/>
        </authorList>
    </citation>
    <scope>NUCLEOTIDE SEQUENCE</scope>
    <source>
        <strain evidence="2">JCM 19831</strain>
    </source>
</reference>
<protein>
    <submittedName>
        <fullName evidence="2">Uncharacterized protein</fullName>
    </submittedName>
</protein>
<dbReference type="InterPro" id="IPR010982">
    <property type="entry name" value="Lambda_DNA-bd_dom_sf"/>
</dbReference>
<proteinExistence type="predicted"/>
<accession>A0A917U258</accession>
<name>A0A917U258_9ACTN</name>